<evidence type="ECO:0000313" key="3">
    <source>
        <dbReference type="EMBL" id="MBO1317133.1"/>
    </source>
</evidence>
<dbReference type="PROSITE" id="PS51257">
    <property type="entry name" value="PROKAR_LIPOPROTEIN"/>
    <property type="match status" value="1"/>
</dbReference>
<gene>
    <name evidence="3" type="ORF">J3U88_01590</name>
</gene>
<evidence type="ECO:0008006" key="5">
    <source>
        <dbReference type="Google" id="ProtNLM"/>
    </source>
</evidence>
<organism evidence="3 4">
    <name type="scientific">Acanthopleuribacter pedis</name>
    <dbReference type="NCBI Taxonomy" id="442870"/>
    <lineage>
        <taxon>Bacteria</taxon>
        <taxon>Pseudomonadati</taxon>
        <taxon>Acidobacteriota</taxon>
        <taxon>Holophagae</taxon>
        <taxon>Acanthopleuribacterales</taxon>
        <taxon>Acanthopleuribacteraceae</taxon>
        <taxon>Acanthopleuribacter</taxon>
    </lineage>
</organism>
<protein>
    <recommendedName>
        <fullName evidence="5">Lipoprotein</fullName>
    </recommendedName>
</protein>
<accession>A0A8J7U0J3</accession>
<dbReference type="Proteomes" id="UP000664417">
    <property type="component" value="Unassembled WGS sequence"/>
</dbReference>
<evidence type="ECO:0000256" key="2">
    <source>
        <dbReference type="SAM" id="SignalP"/>
    </source>
</evidence>
<dbReference type="EMBL" id="JAFREP010000001">
    <property type="protein sequence ID" value="MBO1317133.1"/>
    <property type="molecule type" value="Genomic_DNA"/>
</dbReference>
<dbReference type="RefSeq" id="WP_207856366.1">
    <property type="nucleotide sequence ID" value="NZ_JAFREP010000001.1"/>
</dbReference>
<proteinExistence type="predicted"/>
<name>A0A8J7U0J3_9BACT</name>
<keyword evidence="2" id="KW-0732">Signal</keyword>
<sequence length="164" mass="18260">MLKRYTALLTTICLLSLFVSCGPTSGPNTNASRSGGGGSGDYNFVIRMYGDFPSKFKDKNIHILVEGRRVDTRQSSEPLKELRFSLSKSQVDQATAGKEGPEASRLDVTVRLEPKKWEGKEETLAVMFDIRETKPEYDASWGTGRIFEGDPVAPEDTHQKTRIN</sequence>
<feature type="compositionally biased region" description="Basic and acidic residues" evidence="1">
    <location>
        <begin position="155"/>
        <end position="164"/>
    </location>
</feature>
<keyword evidence="4" id="KW-1185">Reference proteome</keyword>
<feature type="chain" id="PRO_5035311293" description="Lipoprotein" evidence="2">
    <location>
        <begin position="22"/>
        <end position="164"/>
    </location>
</feature>
<comment type="caution">
    <text evidence="3">The sequence shown here is derived from an EMBL/GenBank/DDBJ whole genome shotgun (WGS) entry which is preliminary data.</text>
</comment>
<feature type="region of interest" description="Disordered" evidence="1">
    <location>
        <begin position="140"/>
        <end position="164"/>
    </location>
</feature>
<feature type="signal peptide" evidence="2">
    <location>
        <begin position="1"/>
        <end position="21"/>
    </location>
</feature>
<dbReference type="AlphaFoldDB" id="A0A8J7U0J3"/>
<evidence type="ECO:0000256" key="1">
    <source>
        <dbReference type="SAM" id="MobiDB-lite"/>
    </source>
</evidence>
<evidence type="ECO:0000313" key="4">
    <source>
        <dbReference type="Proteomes" id="UP000664417"/>
    </source>
</evidence>
<reference evidence="3" key="1">
    <citation type="submission" date="2021-03" db="EMBL/GenBank/DDBJ databases">
        <authorList>
            <person name="Wang G."/>
        </authorList>
    </citation>
    <scope>NUCLEOTIDE SEQUENCE</scope>
    <source>
        <strain evidence="3">KCTC 12899</strain>
    </source>
</reference>